<dbReference type="AlphaFoldDB" id="A0A9W9R1W1"/>
<organism evidence="2 3">
    <name type="scientific">Penicillium brevicompactum</name>
    <dbReference type="NCBI Taxonomy" id="5074"/>
    <lineage>
        <taxon>Eukaryota</taxon>
        <taxon>Fungi</taxon>
        <taxon>Dikarya</taxon>
        <taxon>Ascomycota</taxon>
        <taxon>Pezizomycotina</taxon>
        <taxon>Eurotiomycetes</taxon>
        <taxon>Eurotiomycetidae</taxon>
        <taxon>Eurotiales</taxon>
        <taxon>Aspergillaceae</taxon>
        <taxon>Penicillium</taxon>
    </lineage>
</organism>
<feature type="compositionally biased region" description="Polar residues" evidence="1">
    <location>
        <begin position="33"/>
        <end position="45"/>
    </location>
</feature>
<dbReference type="EMBL" id="JAPZBQ010000001">
    <property type="protein sequence ID" value="KAJ5352100.1"/>
    <property type="molecule type" value="Genomic_DNA"/>
</dbReference>
<accession>A0A9W9R1W1</accession>
<evidence type="ECO:0000256" key="1">
    <source>
        <dbReference type="SAM" id="MobiDB-lite"/>
    </source>
</evidence>
<proteinExistence type="predicted"/>
<name>A0A9W9R1W1_PENBR</name>
<comment type="caution">
    <text evidence="2">The sequence shown here is derived from an EMBL/GenBank/DDBJ whole genome shotgun (WGS) entry which is preliminary data.</text>
</comment>
<protein>
    <submittedName>
        <fullName evidence="2">Uncharacterized protein</fullName>
    </submittedName>
</protein>
<feature type="compositionally biased region" description="Basic and acidic residues" evidence="1">
    <location>
        <begin position="1"/>
        <end position="10"/>
    </location>
</feature>
<dbReference type="Proteomes" id="UP001147695">
    <property type="component" value="Unassembled WGS sequence"/>
</dbReference>
<sequence>MPSECADGHRKPPKYLSDTSTKRARTRRRRGVSSEQQPCQSNQSHELAFAERERQTMSSQSIEETFEAFIDSSLYNTAKPITEVGGRNFMSPAAKGNEWLNQSCQSGGDWQFAETSPSDSDNSEESTAYQCLGERVRVNPAEKQAFPEDNLHLGFTISSGWSGTFFPNGVDDKP</sequence>
<feature type="compositionally biased region" description="Basic residues" evidence="1">
    <location>
        <begin position="22"/>
        <end position="31"/>
    </location>
</feature>
<feature type="region of interest" description="Disordered" evidence="1">
    <location>
        <begin position="1"/>
        <end position="60"/>
    </location>
</feature>
<reference evidence="2" key="1">
    <citation type="submission" date="2022-12" db="EMBL/GenBank/DDBJ databases">
        <authorList>
            <person name="Petersen C."/>
        </authorList>
    </citation>
    <scope>NUCLEOTIDE SEQUENCE</scope>
    <source>
        <strain evidence="2">IBT 35673</strain>
    </source>
</reference>
<evidence type="ECO:0000313" key="2">
    <source>
        <dbReference type="EMBL" id="KAJ5352100.1"/>
    </source>
</evidence>
<reference evidence="2" key="2">
    <citation type="journal article" date="2023" name="IMA Fungus">
        <title>Comparative genomic study of the Penicillium genus elucidates a diverse pangenome and 15 lateral gene transfer events.</title>
        <authorList>
            <person name="Petersen C."/>
            <person name="Sorensen T."/>
            <person name="Nielsen M.R."/>
            <person name="Sondergaard T.E."/>
            <person name="Sorensen J.L."/>
            <person name="Fitzpatrick D.A."/>
            <person name="Frisvad J.C."/>
            <person name="Nielsen K.L."/>
        </authorList>
    </citation>
    <scope>NUCLEOTIDE SEQUENCE</scope>
    <source>
        <strain evidence="2">IBT 35673</strain>
    </source>
</reference>
<evidence type="ECO:0000313" key="3">
    <source>
        <dbReference type="Proteomes" id="UP001147695"/>
    </source>
</evidence>
<feature type="region of interest" description="Disordered" evidence="1">
    <location>
        <begin position="105"/>
        <end position="128"/>
    </location>
</feature>
<gene>
    <name evidence="2" type="ORF">N7452_001074</name>
</gene>